<evidence type="ECO:0000256" key="2">
    <source>
        <dbReference type="ARBA" id="ARBA00022729"/>
    </source>
</evidence>
<dbReference type="EMBL" id="JAKXMK010000006">
    <property type="protein sequence ID" value="MCH6165468.1"/>
    <property type="molecule type" value="Genomic_DNA"/>
</dbReference>
<keyword evidence="2 3" id="KW-0732">Signal</keyword>
<accession>A0ABS9TAA8</accession>
<dbReference type="Gene3D" id="3.40.50.2300">
    <property type="match status" value="2"/>
</dbReference>
<dbReference type="PANTHER" id="PTHR30483">
    <property type="entry name" value="LEUCINE-SPECIFIC-BINDING PROTEIN"/>
    <property type="match status" value="1"/>
</dbReference>
<evidence type="ECO:0000313" key="5">
    <source>
        <dbReference type="EMBL" id="MCH6165468.1"/>
    </source>
</evidence>
<evidence type="ECO:0000256" key="3">
    <source>
        <dbReference type="SAM" id="SignalP"/>
    </source>
</evidence>
<name>A0ABS9TAA8_9PSEU</name>
<comment type="caution">
    <text evidence="5">The sequence shown here is derived from an EMBL/GenBank/DDBJ whole genome shotgun (WGS) entry which is preliminary data.</text>
</comment>
<evidence type="ECO:0000256" key="1">
    <source>
        <dbReference type="ARBA" id="ARBA00010062"/>
    </source>
</evidence>
<reference evidence="5 6" key="1">
    <citation type="submission" date="2022-03" db="EMBL/GenBank/DDBJ databases">
        <title>Pseudonocardia alaer sp. nov., a novel actinomycete isolated from reed forest soil.</title>
        <authorList>
            <person name="Wang L."/>
        </authorList>
    </citation>
    <scope>NUCLEOTIDE SEQUENCE [LARGE SCALE GENOMIC DNA]</scope>
    <source>
        <strain evidence="5 6">Y-16303</strain>
    </source>
</reference>
<organism evidence="5 6">
    <name type="scientific">Pseudonocardia alaniniphila</name>
    <dbReference type="NCBI Taxonomy" id="75291"/>
    <lineage>
        <taxon>Bacteria</taxon>
        <taxon>Bacillati</taxon>
        <taxon>Actinomycetota</taxon>
        <taxon>Actinomycetes</taxon>
        <taxon>Pseudonocardiales</taxon>
        <taxon>Pseudonocardiaceae</taxon>
        <taxon>Pseudonocardia</taxon>
    </lineage>
</organism>
<evidence type="ECO:0000313" key="6">
    <source>
        <dbReference type="Proteomes" id="UP001299970"/>
    </source>
</evidence>
<feature type="domain" description="Leucine-binding protein" evidence="4">
    <location>
        <begin position="41"/>
        <end position="378"/>
    </location>
</feature>
<proteinExistence type="inferred from homology"/>
<sequence>MRLRLPGAVVAAVLLAAATACSGGIAFQDRSSGAVDCGAGVKIGAPYPLSGVWAENGQNSLNGMLLAADEINAAGGIRALHGAKISIVSGDTSSDNPGQAKTVTENMLQGNDMSAVVGSYLSSMTLTTVIATETRKVPLLTQSFVDELTQKGYHYLFQIPPKASAFGTETMKAVAGVFAEQSRSLRTVAVAGSDDASTKAQSAGIVAGSQAQGLDVREQVTFPNGLSDATAVVSRLADARTDVIVLGGNVSDLSLIIRGLRSRGVTTPIATSGGGGALTPQFSAALGPAADGIMASAAWNADLKLPGVPEVAAAYQQKYGVFMPQEAGESWAAVHELAQLMESGATCDPALIRQALVTTDFTEGPASAVPPGKVGFDGTGANKYIVPILVQWQGGALRTVYPPDVAAVAALPLGGGQGT</sequence>
<dbReference type="PROSITE" id="PS51257">
    <property type="entry name" value="PROKAR_LIPOPROTEIN"/>
    <property type="match status" value="1"/>
</dbReference>
<feature type="chain" id="PRO_5046427458" evidence="3">
    <location>
        <begin position="23"/>
        <end position="419"/>
    </location>
</feature>
<dbReference type="InterPro" id="IPR028082">
    <property type="entry name" value="Peripla_BP_I"/>
</dbReference>
<evidence type="ECO:0000259" key="4">
    <source>
        <dbReference type="Pfam" id="PF13458"/>
    </source>
</evidence>
<comment type="similarity">
    <text evidence="1">Belongs to the leucine-binding protein family.</text>
</comment>
<dbReference type="CDD" id="cd06340">
    <property type="entry name" value="PBP1_ABC_ligand_binding-like"/>
    <property type="match status" value="1"/>
</dbReference>
<dbReference type="InterPro" id="IPR051010">
    <property type="entry name" value="BCAA_transport"/>
</dbReference>
<dbReference type="InterPro" id="IPR028081">
    <property type="entry name" value="Leu-bd"/>
</dbReference>
<dbReference type="SUPFAM" id="SSF53822">
    <property type="entry name" value="Periplasmic binding protein-like I"/>
    <property type="match status" value="1"/>
</dbReference>
<dbReference type="Proteomes" id="UP001299970">
    <property type="component" value="Unassembled WGS sequence"/>
</dbReference>
<dbReference type="RefSeq" id="WP_241035506.1">
    <property type="nucleotide sequence ID" value="NZ_JAKXMK010000006.1"/>
</dbReference>
<feature type="signal peptide" evidence="3">
    <location>
        <begin position="1"/>
        <end position="22"/>
    </location>
</feature>
<gene>
    <name evidence="5" type="ORF">MMF94_07225</name>
</gene>
<dbReference type="Pfam" id="PF13458">
    <property type="entry name" value="Peripla_BP_6"/>
    <property type="match status" value="1"/>
</dbReference>
<protein>
    <submittedName>
        <fullName evidence="5">ABC transporter substrate-binding protein</fullName>
    </submittedName>
</protein>
<keyword evidence="6" id="KW-1185">Reference proteome</keyword>